<evidence type="ECO:0000313" key="2">
    <source>
        <dbReference type="EMBL" id="AXE75900.1"/>
    </source>
</evidence>
<dbReference type="Pfam" id="PF00550">
    <property type="entry name" value="PP-binding"/>
    <property type="match status" value="1"/>
</dbReference>
<evidence type="ECO:0000313" key="3">
    <source>
        <dbReference type="Proteomes" id="UP000252698"/>
    </source>
</evidence>
<dbReference type="Gene3D" id="1.10.1200.10">
    <property type="entry name" value="ACP-like"/>
    <property type="match status" value="1"/>
</dbReference>
<dbReference type="SUPFAM" id="SSF47336">
    <property type="entry name" value="ACP-like"/>
    <property type="match status" value="1"/>
</dbReference>
<dbReference type="GeneID" id="95517296"/>
<organism evidence="2 3">
    <name type="scientific">Streptomyces atratus</name>
    <dbReference type="NCBI Taxonomy" id="1893"/>
    <lineage>
        <taxon>Bacteria</taxon>
        <taxon>Bacillati</taxon>
        <taxon>Actinomycetota</taxon>
        <taxon>Actinomycetes</taxon>
        <taxon>Kitasatosporales</taxon>
        <taxon>Streptomycetaceae</taxon>
        <taxon>Streptomyces</taxon>
    </lineage>
</organism>
<dbReference type="RefSeq" id="WP_114242569.1">
    <property type="nucleotide sequence ID" value="NZ_CP027306.1"/>
</dbReference>
<dbReference type="Proteomes" id="UP000252698">
    <property type="component" value="Chromosome"/>
</dbReference>
<dbReference type="KEGG" id="sata:C5746_01670"/>
<dbReference type="EMBL" id="CP027306">
    <property type="protein sequence ID" value="AXE75900.1"/>
    <property type="molecule type" value="Genomic_DNA"/>
</dbReference>
<accession>A0A2Z5J6L5</accession>
<dbReference type="AlphaFoldDB" id="A0A2Z5J6L5"/>
<dbReference type="PROSITE" id="PS50075">
    <property type="entry name" value="CARRIER"/>
    <property type="match status" value="1"/>
</dbReference>
<feature type="domain" description="Carrier" evidence="1">
    <location>
        <begin position="9"/>
        <end position="84"/>
    </location>
</feature>
<dbReference type="InterPro" id="IPR036736">
    <property type="entry name" value="ACP-like_sf"/>
</dbReference>
<reference evidence="2 3" key="1">
    <citation type="journal article" date="2018" name="Front. Microbiol.">
        <title>Genome Sequencing of Streptomyces atratus SCSIOZH16 and Activation Production of Nocardamine via Metabolic Engineering.</title>
        <authorList>
            <person name="Li Y."/>
            <person name="Zhang C."/>
            <person name="Liu C."/>
            <person name="Ju J."/>
            <person name="Ma J."/>
        </authorList>
    </citation>
    <scope>NUCLEOTIDE SEQUENCE [LARGE SCALE GENOMIC DNA]</scope>
    <source>
        <strain evidence="2 3">SCSIO_ZH16</strain>
    </source>
</reference>
<name>A0A2Z5J6L5_STRAR</name>
<dbReference type="InterPro" id="IPR009081">
    <property type="entry name" value="PP-bd_ACP"/>
</dbReference>
<proteinExistence type="predicted"/>
<sequence>MTAGPRAGELTEPYERRIAEIWTAALGVPVTTAGHDFFAGGGDSFQAALATAQVRREWGLEITVQLLIDHPVVGDFADRVAQFVEEQ</sequence>
<protein>
    <recommendedName>
        <fullName evidence="1">Carrier domain-containing protein</fullName>
    </recommendedName>
</protein>
<gene>
    <name evidence="2" type="ORF">C5746_01670</name>
</gene>
<evidence type="ECO:0000259" key="1">
    <source>
        <dbReference type="PROSITE" id="PS50075"/>
    </source>
</evidence>